<dbReference type="Gramene" id="ORUFI03G17640.1">
    <property type="protein sequence ID" value="ORUFI03G17640.1"/>
    <property type="gene ID" value="ORUFI03G17640"/>
</dbReference>
<evidence type="ECO:0000313" key="3">
    <source>
        <dbReference type="Proteomes" id="UP000008022"/>
    </source>
</evidence>
<accession>A0A0E0NUX2</accession>
<reference evidence="3" key="1">
    <citation type="submission" date="2013-06" db="EMBL/GenBank/DDBJ databases">
        <authorList>
            <person name="Zhao Q."/>
        </authorList>
    </citation>
    <scope>NUCLEOTIDE SEQUENCE</scope>
    <source>
        <strain evidence="3">cv. W1943</strain>
    </source>
</reference>
<feature type="compositionally biased region" description="Polar residues" evidence="1">
    <location>
        <begin position="204"/>
        <end position="215"/>
    </location>
</feature>
<evidence type="ECO:0000313" key="2">
    <source>
        <dbReference type="EnsemblPlants" id="ORUFI03G17640.1"/>
    </source>
</evidence>
<feature type="compositionally biased region" description="Pro residues" evidence="1">
    <location>
        <begin position="134"/>
        <end position="147"/>
    </location>
</feature>
<keyword evidence="3" id="KW-1185">Reference proteome</keyword>
<feature type="compositionally biased region" description="Basic residues" evidence="1">
    <location>
        <begin position="86"/>
        <end position="99"/>
    </location>
</feature>
<evidence type="ECO:0000256" key="1">
    <source>
        <dbReference type="SAM" id="MobiDB-lite"/>
    </source>
</evidence>
<dbReference type="Proteomes" id="UP000008022">
    <property type="component" value="Unassembled WGS sequence"/>
</dbReference>
<protein>
    <submittedName>
        <fullName evidence="2">Uncharacterized protein</fullName>
    </submittedName>
</protein>
<feature type="region of interest" description="Disordered" evidence="1">
    <location>
        <begin position="178"/>
        <end position="215"/>
    </location>
</feature>
<organism evidence="2 3">
    <name type="scientific">Oryza rufipogon</name>
    <name type="common">Brownbeard rice</name>
    <name type="synonym">Asian wild rice</name>
    <dbReference type="NCBI Taxonomy" id="4529"/>
    <lineage>
        <taxon>Eukaryota</taxon>
        <taxon>Viridiplantae</taxon>
        <taxon>Streptophyta</taxon>
        <taxon>Embryophyta</taxon>
        <taxon>Tracheophyta</taxon>
        <taxon>Spermatophyta</taxon>
        <taxon>Magnoliopsida</taxon>
        <taxon>Liliopsida</taxon>
        <taxon>Poales</taxon>
        <taxon>Poaceae</taxon>
        <taxon>BOP clade</taxon>
        <taxon>Oryzoideae</taxon>
        <taxon>Oryzeae</taxon>
        <taxon>Oryzinae</taxon>
        <taxon>Oryza</taxon>
    </lineage>
</organism>
<dbReference type="HOGENOM" id="CLU_1285110_0_0_1"/>
<feature type="region of interest" description="Disordered" evidence="1">
    <location>
        <begin position="86"/>
        <end position="150"/>
    </location>
</feature>
<sequence length="215" mass="21881">MAACPANTTSHTTGRRLALAAGLAFLLRAIRQRHRAGARGRAGAGAVAAAPTRAATAPGCLAGQGPCCAARRPLHVRRAARLAARRAGKARLRHSPRRQGMHEPLAARSASVAPLTAPTGSAGGEARSGHRAPDPPPQAEPPSPPLASPSSVFSILLAQGPVPPSRLGLAAAFPARREVEEGEGGVAARAARVSPPSRPHESNAGVTTSRLNFLP</sequence>
<dbReference type="AlphaFoldDB" id="A0A0E0NUX2"/>
<proteinExistence type="predicted"/>
<reference evidence="2" key="2">
    <citation type="submission" date="2015-06" db="UniProtKB">
        <authorList>
            <consortium name="EnsemblPlants"/>
        </authorList>
    </citation>
    <scope>IDENTIFICATION</scope>
</reference>
<name>A0A0E0NUX2_ORYRU</name>
<dbReference type="EnsemblPlants" id="ORUFI03G17640.1">
    <property type="protein sequence ID" value="ORUFI03G17640.1"/>
    <property type="gene ID" value="ORUFI03G17640"/>
</dbReference>